<evidence type="ECO:0000256" key="2">
    <source>
        <dbReference type="ARBA" id="ARBA00022723"/>
    </source>
</evidence>
<reference evidence="7" key="1">
    <citation type="submission" date="2024-05" db="EMBL/GenBank/DDBJ databases">
        <authorList>
            <person name="Kim S."/>
            <person name="Heo J."/>
            <person name="Choi H."/>
            <person name="Choi Y."/>
            <person name="Kwon S.-W."/>
            <person name="Kim Y."/>
        </authorList>
    </citation>
    <scope>NUCLEOTIDE SEQUENCE</scope>
    <source>
        <strain evidence="7">KACC 23698</strain>
    </source>
</reference>
<evidence type="ECO:0000256" key="3">
    <source>
        <dbReference type="ARBA" id="ARBA00023004"/>
    </source>
</evidence>
<protein>
    <submittedName>
        <fullName evidence="7">Cytochrome c</fullName>
    </submittedName>
</protein>
<name>A0AAU7JB70_9HYPH</name>
<dbReference type="GO" id="GO:0009055">
    <property type="term" value="F:electron transfer activity"/>
    <property type="evidence" value="ECO:0007669"/>
    <property type="project" value="InterPro"/>
</dbReference>
<evidence type="ECO:0000256" key="5">
    <source>
        <dbReference type="SAM" id="SignalP"/>
    </source>
</evidence>
<evidence type="ECO:0000256" key="1">
    <source>
        <dbReference type="ARBA" id="ARBA00022617"/>
    </source>
</evidence>
<evidence type="ECO:0000313" key="7">
    <source>
        <dbReference type="EMBL" id="XBO37606.1"/>
    </source>
</evidence>
<evidence type="ECO:0000259" key="6">
    <source>
        <dbReference type="PROSITE" id="PS51007"/>
    </source>
</evidence>
<keyword evidence="2 4" id="KW-0479">Metal-binding</keyword>
<dbReference type="InterPro" id="IPR009056">
    <property type="entry name" value="Cyt_c-like_dom"/>
</dbReference>
<accession>A0AAU7JB70</accession>
<feature type="domain" description="Cytochrome c" evidence="6">
    <location>
        <begin position="27"/>
        <end position="110"/>
    </location>
</feature>
<dbReference type="PROSITE" id="PS51007">
    <property type="entry name" value="CYTC"/>
    <property type="match status" value="1"/>
</dbReference>
<dbReference type="SUPFAM" id="SSF46626">
    <property type="entry name" value="Cytochrome c"/>
    <property type="match status" value="1"/>
</dbReference>
<dbReference type="EMBL" id="CP157484">
    <property type="protein sequence ID" value="XBO37606.1"/>
    <property type="molecule type" value="Genomic_DNA"/>
</dbReference>
<feature type="chain" id="PRO_5043952582" evidence="5">
    <location>
        <begin position="27"/>
        <end position="126"/>
    </location>
</feature>
<dbReference type="GO" id="GO:0020037">
    <property type="term" value="F:heme binding"/>
    <property type="evidence" value="ECO:0007669"/>
    <property type="project" value="InterPro"/>
</dbReference>
<feature type="signal peptide" evidence="5">
    <location>
        <begin position="1"/>
        <end position="26"/>
    </location>
</feature>
<sequence>MTHAARLGGAALVLATLLAGAGTAGAASLKEGRALAQKNCGPCHAVGAKGASPNPKSPPFRTLSQRYPIDSLQEALAEGITVGHEGLDMPEFRFAPEQVDSLVGYIKSLAPEKPASPSRAKAPPKP</sequence>
<evidence type="ECO:0000256" key="4">
    <source>
        <dbReference type="PROSITE-ProRule" id="PRU00433"/>
    </source>
</evidence>
<dbReference type="GO" id="GO:0046872">
    <property type="term" value="F:metal ion binding"/>
    <property type="evidence" value="ECO:0007669"/>
    <property type="project" value="UniProtKB-KW"/>
</dbReference>
<organism evidence="7">
    <name type="scientific">Alsobacter sp. KACC 23698</name>
    <dbReference type="NCBI Taxonomy" id="3149229"/>
    <lineage>
        <taxon>Bacteria</taxon>
        <taxon>Pseudomonadati</taxon>
        <taxon>Pseudomonadota</taxon>
        <taxon>Alphaproteobacteria</taxon>
        <taxon>Hyphomicrobiales</taxon>
        <taxon>Alsobacteraceae</taxon>
        <taxon>Alsobacter</taxon>
    </lineage>
</organism>
<keyword evidence="5" id="KW-0732">Signal</keyword>
<gene>
    <name evidence="7" type="ORF">ABEG18_18005</name>
</gene>
<keyword evidence="1 4" id="KW-0349">Heme</keyword>
<keyword evidence="3 4" id="KW-0408">Iron</keyword>
<dbReference type="Gene3D" id="1.10.760.10">
    <property type="entry name" value="Cytochrome c-like domain"/>
    <property type="match status" value="1"/>
</dbReference>
<dbReference type="InterPro" id="IPR036909">
    <property type="entry name" value="Cyt_c-like_dom_sf"/>
</dbReference>
<dbReference type="RefSeq" id="WP_406854429.1">
    <property type="nucleotide sequence ID" value="NZ_CP157484.1"/>
</dbReference>
<dbReference type="AlphaFoldDB" id="A0AAU7JB70"/>
<proteinExistence type="predicted"/>
<dbReference type="Pfam" id="PF00034">
    <property type="entry name" value="Cytochrom_C"/>
    <property type="match status" value="1"/>
</dbReference>